<gene>
    <name evidence="1" type="ORF">Bhyg_03695</name>
</gene>
<sequence>MDVQRLKKGIFDNLEKCKTTHVEEGWEELLMKQIVRNGIIATMYGIALNNPSNRTSTMRNTNSLSAFSGIYNKFKSPDRSTTSQDTLSNYLHVNANMGSLETFDPTDAINSWIGKKIRRAKLNGKSHQ</sequence>
<dbReference type="EMBL" id="WJQU01000001">
    <property type="protein sequence ID" value="KAJ6648465.1"/>
    <property type="molecule type" value="Genomic_DNA"/>
</dbReference>
<dbReference type="AlphaFoldDB" id="A0A9Q0NDS9"/>
<organism evidence="1 2">
    <name type="scientific">Pseudolycoriella hygida</name>
    <dbReference type="NCBI Taxonomy" id="35572"/>
    <lineage>
        <taxon>Eukaryota</taxon>
        <taxon>Metazoa</taxon>
        <taxon>Ecdysozoa</taxon>
        <taxon>Arthropoda</taxon>
        <taxon>Hexapoda</taxon>
        <taxon>Insecta</taxon>
        <taxon>Pterygota</taxon>
        <taxon>Neoptera</taxon>
        <taxon>Endopterygota</taxon>
        <taxon>Diptera</taxon>
        <taxon>Nematocera</taxon>
        <taxon>Sciaroidea</taxon>
        <taxon>Sciaridae</taxon>
        <taxon>Pseudolycoriella</taxon>
    </lineage>
</organism>
<accession>A0A9Q0NDS9</accession>
<dbReference type="Proteomes" id="UP001151699">
    <property type="component" value="Chromosome A"/>
</dbReference>
<comment type="caution">
    <text evidence="1">The sequence shown here is derived from an EMBL/GenBank/DDBJ whole genome shotgun (WGS) entry which is preliminary data.</text>
</comment>
<evidence type="ECO:0000313" key="2">
    <source>
        <dbReference type="Proteomes" id="UP001151699"/>
    </source>
</evidence>
<reference evidence="1" key="1">
    <citation type="submission" date="2022-07" db="EMBL/GenBank/DDBJ databases">
        <authorList>
            <person name="Trinca V."/>
            <person name="Uliana J.V.C."/>
            <person name="Torres T.T."/>
            <person name="Ward R.J."/>
            <person name="Monesi N."/>
        </authorList>
    </citation>
    <scope>NUCLEOTIDE SEQUENCE</scope>
    <source>
        <strain evidence="1">HSMRA1968</strain>
        <tissue evidence="1">Whole embryos</tissue>
    </source>
</reference>
<evidence type="ECO:0000313" key="1">
    <source>
        <dbReference type="EMBL" id="KAJ6648465.1"/>
    </source>
</evidence>
<keyword evidence="2" id="KW-1185">Reference proteome</keyword>
<name>A0A9Q0NDS9_9DIPT</name>
<proteinExistence type="predicted"/>
<protein>
    <submittedName>
        <fullName evidence="1">Uncharacterized protein</fullName>
    </submittedName>
</protein>